<dbReference type="Gene3D" id="1.20.120.430">
    <property type="entry name" value="tRNA modification GTPase MnmE domain 2"/>
    <property type="match status" value="1"/>
</dbReference>
<feature type="domain" description="TrmE-type G" evidence="12">
    <location>
        <begin position="215"/>
        <end position="370"/>
    </location>
</feature>
<evidence type="ECO:0000256" key="11">
    <source>
        <dbReference type="RuleBase" id="RU003313"/>
    </source>
</evidence>
<dbReference type="GO" id="GO:0046872">
    <property type="term" value="F:metal ion binding"/>
    <property type="evidence" value="ECO:0007669"/>
    <property type="project" value="UniProtKB-KW"/>
</dbReference>
<feature type="binding site" evidence="10">
    <location>
        <begin position="269"/>
        <end position="272"/>
    </location>
    <ligand>
        <name>GTP</name>
        <dbReference type="ChEBI" id="CHEBI:37565"/>
    </ligand>
</feature>
<dbReference type="InterPro" id="IPR004520">
    <property type="entry name" value="GTPase_MnmE"/>
</dbReference>
<evidence type="ECO:0000256" key="5">
    <source>
        <dbReference type="ARBA" id="ARBA00022741"/>
    </source>
</evidence>
<dbReference type="InterPro" id="IPR031168">
    <property type="entry name" value="G_TrmE"/>
</dbReference>
<feature type="binding site" evidence="10">
    <location>
        <position position="119"/>
    </location>
    <ligand>
        <name>(6S)-5-formyl-5,6,7,8-tetrahydrofolate</name>
        <dbReference type="ChEBI" id="CHEBI:57457"/>
    </ligand>
</feature>
<accession>A0A7M1B919</accession>
<dbReference type="InterPro" id="IPR027266">
    <property type="entry name" value="TrmE/GcvT-like"/>
</dbReference>
<evidence type="ECO:0000256" key="4">
    <source>
        <dbReference type="ARBA" id="ARBA00022723"/>
    </source>
</evidence>
<evidence type="ECO:0000313" key="14">
    <source>
        <dbReference type="Proteomes" id="UP000593580"/>
    </source>
</evidence>
<dbReference type="NCBIfam" id="TIGR00450">
    <property type="entry name" value="mnmE_trmE_thdF"/>
    <property type="match status" value="1"/>
</dbReference>
<evidence type="ECO:0000256" key="3">
    <source>
        <dbReference type="ARBA" id="ARBA00022694"/>
    </source>
</evidence>
<feature type="binding site" evidence="10">
    <location>
        <position position="244"/>
    </location>
    <ligand>
        <name>K(+)</name>
        <dbReference type="ChEBI" id="CHEBI:29103"/>
    </ligand>
</feature>
<feature type="binding site" evidence="10">
    <location>
        <position position="246"/>
    </location>
    <ligand>
        <name>K(+)</name>
        <dbReference type="ChEBI" id="CHEBI:29103"/>
    </ligand>
</feature>
<gene>
    <name evidence="10 13" type="primary">mnmE</name>
    <name evidence="10" type="synonym">trmE</name>
    <name evidence="13" type="ORF">FM071_07955</name>
</gene>
<dbReference type="InterPro" id="IPR027417">
    <property type="entry name" value="P-loop_NTPase"/>
</dbReference>
<evidence type="ECO:0000256" key="2">
    <source>
        <dbReference type="ARBA" id="ARBA00022490"/>
    </source>
</evidence>
<evidence type="ECO:0000313" key="13">
    <source>
        <dbReference type="EMBL" id="QOP46229.1"/>
    </source>
</evidence>
<reference evidence="13 14" key="1">
    <citation type="submission" date="2019-07" db="EMBL/GenBank/DDBJ databases">
        <title>Sulfurimonas paralvinellae sp. nov., a novel mesophilic, hydrogen- and sulfur-oxidizing chemolithoautotroph within the Epsilonproteo- bacteria isolated from a deep-sea hydrothermal vent polychaete nest, reclassification of Thiomicrospira denitrificans as Sulfurimonas denitrificans comb. nov. and emended description of the genus Sulfurimonas.</title>
        <authorList>
            <person name="Wang S."/>
            <person name="Jiang L."/>
            <person name="Shao Z."/>
        </authorList>
    </citation>
    <scope>NUCLEOTIDE SEQUENCE [LARGE SCALE GENOMIC DNA]</scope>
    <source>
        <strain evidence="13 14">GO25</strain>
    </source>
</reference>
<sequence length="446" mass="49287">MENDTIAAVATANGIGSIAIIRLSGAESFSIAKKLSKKENFQNRYATLTNIYNADGELIDESIVIYFKGPHSFTAEDVVEIQCHGGYIVAQSILKAALDAGARLANAGEFSKRAFFNGRIDLSEAEAISQLIEAKSEDAAKILAAQMKGSLKEFIEQVRDEIIHILAYSEVTIDYAEEDLPTDLVAQIRAKLDELYKLLQKTLMASQSRAGLMQGFRVAIIGKPNVGKSSLLNALLNYNRAIVSDIAGTTRDTIEEQVKIGTHLIRIVDTAGIREADDEIERIGIERSLDAIKQSDIVIALFDGSREADDEDSQIVELLHAHAADKEKIIIKNKVDLPQKFLLEGMDFDLELNSKEDVSSLVAKLQAIMDSSNSSDEIMLISERQISAVRETMRNIEEAYEPLESQELEIFSFHLNEAVKAMASITRPFENDEMLDKMFGSFCLGK</sequence>
<feature type="binding site" evidence="10">
    <location>
        <position position="249"/>
    </location>
    <ligand>
        <name>K(+)</name>
        <dbReference type="ChEBI" id="CHEBI:29103"/>
    </ligand>
</feature>
<dbReference type="AlphaFoldDB" id="A0A7M1B919"/>
<dbReference type="InterPro" id="IPR025867">
    <property type="entry name" value="MnmE_helical"/>
</dbReference>
<evidence type="ECO:0000256" key="10">
    <source>
        <dbReference type="HAMAP-Rule" id="MF_00379"/>
    </source>
</evidence>
<feature type="binding site" evidence="10">
    <location>
        <position position="22"/>
    </location>
    <ligand>
        <name>(6S)-5-formyl-5,6,7,8-tetrahydrofolate</name>
        <dbReference type="ChEBI" id="CHEBI:57457"/>
    </ligand>
</feature>
<dbReference type="PROSITE" id="PS51709">
    <property type="entry name" value="G_TRME"/>
    <property type="match status" value="1"/>
</dbReference>
<feature type="binding site" evidence="10">
    <location>
        <position position="225"/>
    </location>
    <ligand>
        <name>K(+)</name>
        <dbReference type="ChEBI" id="CHEBI:29103"/>
    </ligand>
</feature>
<keyword evidence="9 10" id="KW-0342">GTP-binding</keyword>
<dbReference type="NCBIfam" id="NF003661">
    <property type="entry name" value="PRK05291.1-3"/>
    <property type="match status" value="1"/>
</dbReference>
<evidence type="ECO:0000259" key="12">
    <source>
        <dbReference type="PROSITE" id="PS51709"/>
    </source>
</evidence>
<comment type="cofactor">
    <cofactor evidence="10">
        <name>K(+)</name>
        <dbReference type="ChEBI" id="CHEBI:29103"/>
    </cofactor>
    <text evidence="10">Binds 1 potassium ion per subunit.</text>
</comment>
<dbReference type="GO" id="GO:0003924">
    <property type="term" value="F:GTPase activity"/>
    <property type="evidence" value="ECO:0007669"/>
    <property type="project" value="UniProtKB-UniRule"/>
</dbReference>
<evidence type="ECO:0000256" key="9">
    <source>
        <dbReference type="ARBA" id="ARBA00023134"/>
    </source>
</evidence>
<dbReference type="CDD" id="cd14858">
    <property type="entry name" value="TrmE_N"/>
    <property type="match status" value="1"/>
</dbReference>
<dbReference type="CDD" id="cd04164">
    <property type="entry name" value="trmE"/>
    <property type="match status" value="1"/>
</dbReference>
<dbReference type="KEGG" id="spal:FM071_07955"/>
<dbReference type="HAMAP" id="MF_00379">
    <property type="entry name" value="GTPase_MnmE"/>
    <property type="match status" value="1"/>
</dbReference>
<dbReference type="FunFam" id="3.30.1360.120:FF:000003">
    <property type="entry name" value="tRNA modification GTPase MnmE"/>
    <property type="match status" value="1"/>
</dbReference>
<feature type="binding site" evidence="10">
    <location>
        <position position="80"/>
    </location>
    <ligand>
        <name>(6S)-5-formyl-5,6,7,8-tetrahydrofolate</name>
        <dbReference type="ChEBI" id="CHEBI:57457"/>
    </ligand>
</feature>
<dbReference type="GO" id="GO:0030488">
    <property type="term" value="P:tRNA methylation"/>
    <property type="evidence" value="ECO:0007669"/>
    <property type="project" value="TreeGrafter"/>
</dbReference>
<evidence type="ECO:0000256" key="7">
    <source>
        <dbReference type="ARBA" id="ARBA00022842"/>
    </source>
</evidence>
<dbReference type="PANTHER" id="PTHR42714">
    <property type="entry name" value="TRNA MODIFICATION GTPASE GTPBP3"/>
    <property type="match status" value="1"/>
</dbReference>
<dbReference type="GO" id="GO:0002098">
    <property type="term" value="P:tRNA wobble uridine modification"/>
    <property type="evidence" value="ECO:0007669"/>
    <property type="project" value="TreeGrafter"/>
</dbReference>
<dbReference type="InterPro" id="IPR006073">
    <property type="entry name" value="GTP-bd"/>
</dbReference>
<dbReference type="GO" id="GO:0005525">
    <property type="term" value="F:GTP binding"/>
    <property type="evidence" value="ECO:0007669"/>
    <property type="project" value="UniProtKB-UniRule"/>
</dbReference>
<dbReference type="Gene3D" id="3.30.1360.120">
    <property type="entry name" value="Probable tRNA modification gtpase trme, domain 1"/>
    <property type="match status" value="1"/>
</dbReference>
<dbReference type="EC" id="3.6.-.-" evidence="10"/>
<dbReference type="Gene3D" id="3.40.50.300">
    <property type="entry name" value="P-loop containing nucleotide triphosphate hydrolases"/>
    <property type="match status" value="1"/>
</dbReference>
<protein>
    <recommendedName>
        <fullName evidence="10">tRNA modification GTPase MnmE</fullName>
        <ecNumber evidence="10">3.6.-.-</ecNumber>
    </recommendedName>
</protein>
<comment type="subcellular location">
    <subcellularLocation>
        <location evidence="10">Cytoplasm</location>
    </subcellularLocation>
</comment>
<feature type="binding site" evidence="10">
    <location>
        <begin position="225"/>
        <end position="230"/>
    </location>
    <ligand>
        <name>GTP</name>
        <dbReference type="ChEBI" id="CHEBI:37565"/>
    </ligand>
</feature>
<dbReference type="GO" id="GO:0005829">
    <property type="term" value="C:cytosol"/>
    <property type="evidence" value="ECO:0007669"/>
    <property type="project" value="TreeGrafter"/>
</dbReference>
<dbReference type="PRINTS" id="PR00326">
    <property type="entry name" value="GTP1OBG"/>
</dbReference>
<dbReference type="EMBL" id="CP041406">
    <property type="protein sequence ID" value="QOP46229.1"/>
    <property type="molecule type" value="Genomic_DNA"/>
</dbReference>
<keyword evidence="7 10" id="KW-0460">Magnesium</keyword>
<keyword evidence="6 10" id="KW-0378">Hydrolase</keyword>
<dbReference type="PANTHER" id="PTHR42714:SF2">
    <property type="entry name" value="TRNA MODIFICATION GTPASE GTPBP3, MITOCHONDRIAL"/>
    <property type="match status" value="1"/>
</dbReference>
<feature type="binding site" evidence="10">
    <location>
        <position position="446"/>
    </location>
    <ligand>
        <name>(6S)-5-formyl-5,6,7,8-tetrahydrofolate</name>
        <dbReference type="ChEBI" id="CHEBI:57457"/>
    </ligand>
</feature>
<evidence type="ECO:0000256" key="8">
    <source>
        <dbReference type="ARBA" id="ARBA00022958"/>
    </source>
</evidence>
<feature type="binding site" evidence="10">
    <location>
        <begin position="244"/>
        <end position="250"/>
    </location>
    <ligand>
        <name>GTP</name>
        <dbReference type="ChEBI" id="CHEBI:37565"/>
    </ligand>
</feature>
<dbReference type="Pfam" id="PF01926">
    <property type="entry name" value="MMR_HSR1"/>
    <property type="match status" value="1"/>
</dbReference>
<dbReference type="NCBIfam" id="TIGR00231">
    <property type="entry name" value="small_GTP"/>
    <property type="match status" value="1"/>
</dbReference>
<dbReference type="InterPro" id="IPR018948">
    <property type="entry name" value="GTP-bd_TrmE_N"/>
</dbReference>
<keyword evidence="4 10" id="KW-0479">Metal-binding</keyword>
<dbReference type="InterPro" id="IPR005225">
    <property type="entry name" value="Small_GTP-bd"/>
</dbReference>
<dbReference type="Proteomes" id="UP000593580">
    <property type="component" value="Chromosome"/>
</dbReference>
<comment type="function">
    <text evidence="10">Exhibits a very high intrinsic GTPase hydrolysis rate. Involved in the addition of a carboxymethylaminomethyl (cmnm) group at the wobble position (U34) of certain tRNAs, forming tRNA-cmnm(5)s(2)U34.</text>
</comment>
<dbReference type="Pfam" id="PF12631">
    <property type="entry name" value="MnmE_helical"/>
    <property type="match status" value="1"/>
</dbReference>
<dbReference type="GO" id="GO:0042802">
    <property type="term" value="F:identical protein binding"/>
    <property type="evidence" value="ECO:0007669"/>
    <property type="project" value="UniProtKB-ARBA"/>
</dbReference>
<dbReference type="InterPro" id="IPR027368">
    <property type="entry name" value="MnmE_dom2"/>
</dbReference>
<comment type="subunit">
    <text evidence="10">Homodimer. Heterotetramer of two MnmE and two MnmG subunits.</text>
</comment>
<proteinExistence type="inferred from homology"/>
<keyword evidence="2 10" id="KW-0963">Cytoplasm</keyword>
<keyword evidence="14" id="KW-1185">Reference proteome</keyword>
<evidence type="ECO:0000256" key="6">
    <source>
        <dbReference type="ARBA" id="ARBA00022801"/>
    </source>
</evidence>
<evidence type="ECO:0000256" key="1">
    <source>
        <dbReference type="ARBA" id="ARBA00011043"/>
    </source>
</evidence>
<keyword evidence="5 10" id="KW-0547">Nucleotide-binding</keyword>
<comment type="similarity">
    <text evidence="1 10 11">Belongs to the TRAFAC class TrmE-Era-EngA-EngB-Septin-like GTPase superfamily. TrmE GTPase family.</text>
</comment>
<keyword evidence="8 10" id="KW-0630">Potassium</keyword>
<name>A0A7M1B919_9BACT</name>
<feature type="binding site" evidence="10">
    <location>
        <position position="229"/>
    </location>
    <ligand>
        <name>Mg(2+)</name>
        <dbReference type="ChEBI" id="CHEBI:18420"/>
    </ligand>
</feature>
<dbReference type="SUPFAM" id="SSF52540">
    <property type="entry name" value="P-loop containing nucleoside triphosphate hydrolases"/>
    <property type="match status" value="1"/>
</dbReference>
<dbReference type="SUPFAM" id="SSF103025">
    <property type="entry name" value="Folate-binding domain"/>
    <property type="match status" value="1"/>
</dbReference>
<feature type="binding site" evidence="10">
    <location>
        <position position="250"/>
    </location>
    <ligand>
        <name>Mg(2+)</name>
        <dbReference type="ChEBI" id="CHEBI:18420"/>
    </ligand>
</feature>
<organism evidence="13 14">
    <name type="scientific">Sulfurimonas paralvinellae</name>
    <dbReference type="NCBI Taxonomy" id="317658"/>
    <lineage>
        <taxon>Bacteria</taxon>
        <taxon>Pseudomonadati</taxon>
        <taxon>Campylobacterota</taxon>
        <taxon>Epsilonproteobacteria</taxon>
        <taxon>Campylobacterales</taxon>
        <taxon>Sulfurimonadaceae</taxon>
        <taxon>Sulfurimonas</taxon>
    </lineage>
</organism>
<dbReference type="FunFam" id="3.40.50.300:FF:001376">
    <property type="entry name" value="tRNA modification GTPase MnmE"/>
    <property type="match status" value="1"/>
</dbReference>
<keyword evidence="3 10" id="KW-0819">tRNA processing</keyword>
<comment type="caution">
    <text evidence="10">Lacks conserved residue(s) required for the propagation of feature annotation.</text>
</comment>
<dbReference type="Pfam" id="PF10396">
    <property type="entry name" value="TrmE_N"/>
    <property type="match status" value="1"/>
</dbReference>